<reference evidence="1 2" key="1">
    <citation type="submission" date="2019-05" db="EMBL/GenBank/DDBJ databases">
        <title>Another draft genome of Portunus trituberculatus and its Hox gene families provides insights of decapod evolution.</title>
        <authorList>
            <person name="Jeong J.-H."/>
            <person name="Song I."/>
            <person name="Kim S."/>
            <person name="Choi T."/>
            <person name="Kim D."/>
            <person name="Ryu S."/>
            <person name="Kim W."/>
        </authorList>
    </citation>
    <scope>NUCLEOTIDE SEQUENCE [LARGE SCALE GENOMIC DNA]</scope>
    <source>
        <tissue evidence="1">Muscle</tissue>
    </source>
</reference>
<evidence type="ECO:0000313" key="2">
    <source>
        <dbReference type="Proteomes" id="UP000324222"/>
    </source>
</evidence>
<name>A0A5B7GA32_PORTR</name>
<keyword evidence="2" id="KW-1185">Reference proteome</keyword>
<gene>
    <name evidence="1" type="ORF">E2C01_050857</name>
</gene>
<sequence length="80" mass="9561">MTGEAVGQYLRAHPEFLESWLMEQVELETLERWMIRRTQRDKQKSLENDTNEFADPLLTPSMQLPEKERGKNMKGYIYIN</sequence>
<dbReference type="AlphaFoldDB" id="A0A5B7GA32"/>
<protein>
    <submittedName>
        <fullName evidence="1">Uncharacterized protein</fullName>
    </submittedName>
</protein>
<comment type="caution">
    <text evidence="1">The sequence shown here is derived from an EMBL/GenBank/DDBJ whole genome shotgun (WGS) entry which is preliminary data.</text>
</comment>
<organism evidence="1 2">
    <name type="scientific">Portunus trituberculatus</name>
    <name type="common">Swimming crab</name>
    <name type="synonym">Neptunus trituberculatus</name>
    <dbReference type="NCBI Taxonomy" id="210409"/>
    <lineage>
        <taxon>Eukaryota</taxon>
        <taxon>Metazoa</taxon>
        <taxon>Ecdysozoa</taxon>
        <taxon>Arthropoda</taxon>
        <taxon>Crustacea</taxon>
        <taxon>Multicrustacea</taxon>
        <taxon>Malacostraca</taxon>
        <taxon>Eumalacostraca</taxon>
        <taxon>Eucarida</taxon>
        <taxon>Decapoda</taxon>
        <taxon>Pleocyemata</taxon>
        <taxon>Brachyura</taxon>
        <taxon>Eubrachyura</taxon>
        <taxon>Portunoidea</taxon>
        <taxon>Portunidae</taxon>
        <taxon>Portuninae</taxon>
        <taxon>Portunus</taxon>
    </lineage>
</organism>
<evidence type="ECO:0000313" key="1">
    <source>
        <dbReference type="EMBL" id="MPC56891.1"/>
    </source>
</evidence>
<dbReference type="Proteomes" id="UP000324222">
    <property type="component" value="Unassembled WGS sequence"/>
</dbReference>
<dbReference type="EMBL" id="VSRR010014330">
    <property type="protein sequence ID" value="MPC56891.1"/>
    <property type="molecule type" value="Genomic_DNA"/>
</dbReference>
<accession>A0A5B7GA32</accession>
<proteinExistence type="predicted"/>
<dbReference type="OrthoDB" id="295473at2759"/>